<dbReference type="Gene3D" id="1.20.5.650">
    <property type="entry name" value="Single helix bin"/>
    <property type="match status" value="1"/>
</dbReference>
<dbReference type="EMBL" id="JAUIZM010000005">
    <property type="protein sequence ID" value="KAK1386361.1"/>
    <property type="molecule type" value="Genomic_DNA"/>
</dbReference>
<reference evidence="3" key="2">
    <citation type="submission" date="2023-05" db="EMBL/GenBank/DDBJ databases">
        <authorList>
            <person name="Schelkunov M.I."/>
        </authorList>
    </citation>
    <scope>NUCLEOTIDE SEQUENCE</scope>
    <source>
        <strain evidence="3">Hsosn_3</strain>
        <tissue evidence="3">Leaf</tissue>
    </source>
</reference>
<keyword evidence="4" id="KW-1185">Reference proteome</keyword>
<feature type="compositionally biased region" description="Basic and acidic residues" evidence="1">
    <location>
        <begin position="1"/>
        <end position="23"/>
    </location>
</feature>
<evidence type="ECO:0000313" key="3">
    <source>
        <dbReference type="EMBL" id="KAK1386361.1"/>
    </source>
</evidence>
<dbReference type="AlphaFoldDB" id="A0AAD8IIV2"/>
<evidence type="ECO:0000313" key="4">
    <source>
        <dbReference type="Proteomes" id="UP001237642"/>
    </source>
</evidence>
<dbReference type="Proteomes" id="UP001237642">
    <property type="component" value="Unassembled WGS sequence"/>
</dbReference>
<feature type="region of interest" description="Disordered" evidence="1">
    <location>
        <begin position="1"/>
        <end position="27"/>
    </location>
</feature>
<dbReference type="Pfam" id="PF07741">
    <property type="entry name" value="BRF1"/>
    <property type="match status" value="1"/>
</dbReference>
<protein>
    <recommendedName>
        <fullName evidence="2">Brf1 TBP-binding domain-containing protein</fullName>
    </recommendedName>
</protein>
<evidence type="ECO:0000256" key="1">
    <source>
        <dbReference type="SAM" id="MobiDB-lite"/>
    </source>
</evidence>
<evidence type="ECO:0000259" key="2">
    <source>
        <dbReference type="Pfam" id="PF07741"/>
    </source>
</evidence>
<gene>
    <name evidence="3" type="ORF">POM88_024096</name>
</gene>
<dbReference type="InterPro" id="IPR011665">
    <property type="entry name" value="BRF1_TBP-bd_dom"/>
</dbReference>
<organism evidence="3 4">
    <name type="scientific">Heracleum sosnowskyi</name>
    <dbReference type="NCBI Taxonomy" id="360622"/>
    <lineage>
        <taxon>Eukaryota</taxon>
        <taxon>Viridiplantae</taxon>
        <taxon>Streptophyta</taxon>
        <taxon>Embryophyta</taxon>
        <taxon>Tracheophyta</taxon>
        <taxon>Spermatophyta</taxon>
        <taxon>Magnoliopsida</taxon>
        <taxon>eudicotyledons</taxon>
        <taxon>Gunneridae</taxon>
        <taxon>Pentapetalae</taxon>
        <taxon>asterids</taxon>
        <taxon>campanulids</taxon>
        <taxon>Apiales</taxon>
        <taxon>Apiaceae</taxon>
        <taxon>Apioideae</taxon>
        <taxon>apioid superclade</taxon>
        <taxon>Tordylieae</taxon>
        <taxon>Tordyliinae</taxon>
        <taxon>Heracleum</taxon>
    </lineage>
</organism>
<reference evidence="3" key="1">
    <citation type="submission" date="2023-02" db="EMBL/GenBank/DDBJ databases">
        <title>Genome of toxic invasive species Heracleum sosnowskyi carries increased number of genes despite the absence of recent whole-genome duplications.</title>
        <authorList>
            <person name="Schelkunov M."/>
            <person name="Shtratnikova V."/>
            <person name="Makarenko M."/>
            <person name="Klepikova A."/>
            <person name="Omelchenko D."/>
            <person name="Novikova G."/>
            <person name="Obukhova E."/>
            <person name="Bogdanov V."/>
            <person name="Penin A."/>
            <person name="Logacheva M."/>
        </authorList>
    </citation>
    <scope>NUCLEOTIDE SEQUENCE</scope>
    <source>
        <strain evidence="3">Hsosn_3</strain>
        <tissue evidence="3">Leaf</tissue>
    </source>
</reference>
<sequence length="167" mass="19297">MAKFDKRSEILGERRDENMKFTEDGNAGGATKKVLVDDAAFNKVHSADNMNCKSPELESMFDIEDLEVDNYIHTAEETQYKTIIQEELNREYVEEQLAKEAVAAAAKEAYEEHLRNCPKDMEDARKLAADVAVAMEQTKKERRQRRALQQRLKMPLLLKLLQRQHAK</sequence>
<name>A0AAD8IIV2_9APIA</name>
<accession>A0AAD8IIV2</accession>
<feature type="domain" description="Brf1 TBP-binding" evidence="2">
    <location>
        <begin position="62"/>
        <end position="144"/>
    </location>
</feature>
<proteinExistence type="predicted"/>
<comment type="caution">
    <text evidence="3">The sequence shown here is derived from an EMBL/GenBank/DDBJ whole genome shotgun (WGS) entry which is preliminary data.</text>
</comment>